<evidence type="ECO:0000313" key="1">
    <source>
        <dbReference type="EMBL" id="KUE74780.1"/>
    </source>
</evidence>
<gene>
    <name evidence="1" type="ORF">ASJ35_17340</name>
</gene>
<evidence type="ECO:0000313" key="2">
    <source>
        <dbReference type="Proteomes" id="UP000053433"/>
    </source>
</evidence>
<dbReference type="Pfam" id="PF12750">
    <property type="entry name" value="Maff2"/>
    <property type="match status" value="1"/>
</dbReference>
<reference evidence="1 2" key="1">
    <citation type="submission" date="2015-10" db="EMBL/GenBank/DDBJ databases">
        <title>A novel member of the family Ruminococcaceae isolated from human faeces.</title>
        <authorList>
            <person name="Shkoporov A.N."/>
            <person name="Chaplin A.V."/>
            <person name="Motuzova O.V."/>
            <person name="Kafarskaia L.I."/>
            <person name="Efimov B.A."/>
        </authorList>
    </citation>
    <scope>NUCLEOTIDE SEQUENCE [LARGE SCALE GENOMIC DNA]</scope>
    <source>
        <strain evidence="1 2">668</strain>
    </source>
</reference>
<organism evidence="1 2">
    <name type="scientific">Ruthenibacterium lactatiformans</name>
    <dbReference type="NCBI Taxonomy" id="1550024"/>
    <lineage>
        <taxon>Bacteria</taxon>
        <taxon>Bacillati</taxon>
        <taxon>Bacillota</taxon>
        <taxon>Clostridia</taxon>
        <taxon>Eubacteriales</taxon>
        <taxon>Oscillospiraceae</taxon>
        <taxon>Ruthenibacterium</taxon>
    </lineage>
</organism>
<proteinExistence type="predicted"/>
<name>A0A0W7TLT3_9FIRM</name>
<accession>A0A0W7TLT3</accession>
<dbReference type="Proteomes" id="UP000053433">
    <property type="component" value="Unassembled WGS sequence"/>
</dbReference>
<dbReference type="AlphaFoldDB" id="A0A0W7TLT3"/>
<sequence>MNHSSEFESSAIEILETLVSALGGGIAAWGMVNLLEGYENDDPELKDYGLDLLLRGSSVAALGPDMLRAGLAMPKDDSDIH</sequence>
<dbReference type="InterPro" id="IPR024272">
    <property type="entry name" value="MAFF-rel"/>
</dbReference>
<protein>
    <submittedName>
        <fullName evidence="1">Uncharacterized protein</fullName>
    </submittedName>
</protein>
<comment type="caution">
    <text evidence="1">The sequence shown here is derived from an EMBL/GenBank/DDBJ whole genome shotgun (WGS) entry which is preliminary data.</text>
</comment>
<dbReference type="EMBL" id="LMUA01000043">
    <property type="protein sequence ID" value="KUE74780.1"/>
    <property type="molecule type" value="Genomic_DNA"/>
</dbReference>